<sequence>MKKVAIYVCGEVSRKCTANGCLRTFNAMEDSFERYKEDGCKLVAFNTCNGCDQDPVESLDVKIEKLKKADVEVMHISTCIRGRCSHYEEYAKEFAKHFEVIGYTHGSKEGKKNNNINYIKDIEK</sequence>
<dbReference type="Proteomes" id="UP000032811">
    <property type="component" value="Chromosome 1"/>
</dbReference>
<gene>
    <name evidence="2" type="ORF">ATCC9714_10011</name>
    <name evidence="4" type="ORF">R28058_06491</name>
    <name evidence="3" type="ORF">UMC4404_06361</name>
</gene>
<dbReference type="AlphaFoldDB" id="A0A0A1SFJ9"/>
<dbReference type="EMBL" id="LN679998">
    <property type="protein sequence ID" value="CEJ73113.1"/>
    <property type="molecule type" value="Genomic_DNA"/>
</dbReference>
<dbReference type="Proteomes" id="UP000049127">
    <property type="component" value="Unassembled WGS sequence"/>
</dbReference>
<evidence type="ECO:0000313" key="3">
    <source>
        <dbReference type="EMBL" id="CEO32656.1"/>
    </source>
</evidence>
<dbReference type="eggNOG" id="COG5561">
    <property type="taxonomic scope" value="Bacteria"/>
</dbReference>
<reference evidence="6 7" key="2">
    <citation type="submission" date="2015-01" db="EMBL/GenBank/DDBJ databases">
        <authorList>
            <person name="Aslett A.Martin."/>
            <person name="De Silva Nishadi"/>
        </authorList>
    </citation>
    <scope>NUCLEOTIDE SEQUENCE [LARGE SCALE GENOMIC DNA]</scope>
    <source>
        <strain evidence="4 6">R28058</strain>
        <strain evidence="7">UMC4404</strain>
    </source>
</reference>
<dbReference type="RefSeq" id="WP_021123572.1">
    <property type="nucleotide sequence ID" value="NZ_BDJI01000002.1"/>
</dbReference>
<feature type="domain" description="CGGC" evidence="1">
    <location>
        <begin position="3"/>
        <end position="105"/>
    </location>
</feature>
<dbReference type="OrthoDB" id="1682132at2"/>
<dbReference type="Proteomes" id="UP000049685">
    <property type="component" value="Unassembled WGS sequence"/>
</dbReference>
<keyword evidence="5" id="KW-1185">Reference proteome</keyword>
<dbReference type="InterPro" id="IPR014925">
    <property type="entry name" value="CGGC_dom"/>
</dbReference>
<evidence type="ECO:0000313" key="6">
    <source>
        <dbReference type="Proteomes" id="UP000049127"/>
    </source>
</evidence>
<dbReference type="PATRIC" id="fig|1505.7.peg.940"/>
<evidence type="ECO:0000259" key="1">
    <source>
        <dbReference type="SMART" id="SM01078"/>
    </source>
</evidence>
<dbReference type="EMBL" id="CEKZ01000003">
    <property type="protein sequence ID" value="CEQ02916.1"/>
    <property type="molecule type" value="Genomic_DNA"/>
</dbReference>
<proteinExistence type="predicted"/>
<evidence type="ECO:0000313" key="4">
    <source>
        <dbReference type="EMBL" id="CEQ02916.1"/>
    </source>
</evidence>
<protein>
    <submittedName>
        <fullName evidence="2">CGGC domain protein</fullName>
    </submittedName>
    <submittedName>
        <fullName evidence="4">CGGC domain-containing protein</fullName>
    </submittedName>
</protein>
<organism evidence="4 6">
    <name type="scientific">Paraclostridium sordellii</name>
    <name type="common">Clostridium sordellii</name>
    <dbReference type="NCBI Taxonomy" id="1505"/>
    <lineage>
        <taxon>Bacteria</taxon>
        <taxon>Bacillati</taxon>
        <taxon>Bacillota</taxon>
        <taxon>Clostridia</taxon>
        <taxon>Peptostreptococcales</taxon>
        <taxon>Peptostreptococcaceae</taxon>
        <taxon>Paraclostridium</taxon>
    </lineage>
</organism>
<dbReference type="GeneID" id="97536865"/>
<dbReference type="KEGG" id="psor:RSJ16_05920"/>
<evidence type="ECO:0000313" key="7">
    <source>
        <dbReference type="Proteomes" id="UP000049685"/>
    </source>
</evidence>
<evidence type="ECO:0000313" key="2">
    <source>
        <dbReference type="EMBL" id="CEJ73113.1"/>
    </source>
</evidence>
<dbReference type="Pfam" id="PF08821">
    <property type="entry name" value="CGGC"/>
    <property type="match status" value="1"/>
</dbReference>
<dbReference type="SMART" id="SM01078">
    <property type="entry name" value="CGGC"/>
    <property type="match status" value="1"/>
</dbReference>
<dbReference type="EMBL" id="CDNY01000003">
    <property type="protein sequence ID" value="CEO32656.1"/>
    <property type="molecule type" value="Genomic_DNA"/>
</dbReference>
<name>A0A0A1SFJ9_PARSO</name>
<evidence type="ECO:0000313" key="5">
    <source>
        <dbReference type="Proteomes" id="UP000032811"/>
    </source>
</evidence>
<accession>A0A0A1SFJ9</accession>
<reference evidence="3" key="1">
    <citation type="submission" date="2015-01" db="EMBL/GenBank/DDBJ databases">
        <authorList>
            <person name="Aslett M.A."/>
            <person name="De Silva N."/>
        </authorList>
    </citation>
    <scope>NUCLEOTIDE SEQUENCE</scope>
    <source>
        <strain evidence="2 5">ATCC9714</strain>
        <strain evidence="3">UMC4404</strain>
    </source>
</reference>